<name>A0AAD1U6D5_EUPCR</name>
<proteinExistence type="predicted"/>
<feature type="compositionally biased region" description="Polar residues" evidence="1">
    <location>
        <begin position="1067"/>
        <end position="1079"/>
    </location>
</feature>
<feature type="compositionally biased region" description="Polar residues" evidence="1">
    <location>
        <begin position="363"/>
        <end position="376"/>
    </location>
</feature>
<dbReference type="GO" id="GO:0003777">
    <property type="term" value="F:microtubule motor activity"/>
    <property type="evidence" value="ECO:0007669"/>
    <property type="project" value="InterPro"/>
</dbReference>
<feature type="compositionally biased region" description="Polar residues" evidence="1">
    <location>
        <begin position="1087"/>
        <end position="1106"/>
    </location>
</feature>
<feature type="compositionally biased region" description="Low complexity" evidence="1">
    <location>
        <begin position="522"/>
        <end position="539"/>
    </location>
</feature>
<feature type="region of interest" description="Disordered" evidence="1">
    <location>
        <begin position="469"/>
        <end position="502"/>
    </location>
</feature>
<dbReference type="Proteomes" id="UP001295684">
    <property type="component" value="Unassembled WGS sequence"/>
</dbReference>
<keyword evidence="4" id="KW-1185">Reference proteome</keyword>
<sequence length="1411" mass="160654">MAEDCIKAKVYTIISPPLPLSPHHRVNMKGSPCSPLSAKNKEIEHEEDITKVTRVNDKEIQIQYSNDLTKIYEFDKIFTPAPDQSTVYKEAVCPLIDKMISNNENSCIITYGEKCCNKSEYFFRHPDSIFAEAISAIFDKCNAQMSQNNENQTKQDEATAKGRKSAISSFKIDLNSFQIRNDEVCEETEWKECNTLKECNKWRKEILEAKFKKALGHLITTIKVQVDCVDTVSTTNQITFIDVIGFDQSFTERIMGGHVDIPLDSTHDFDDETHCHSDLFALRNLLLAIDEARTEGYELNDVSLIEDRNISKVVSHRLKVDSNINLISFVNQNNEHFQQTLNTLEFALKFRACFSKEKGKNLNIQHSSDQSDSSVGITHEQEESEEEDGNTRLEKIQTKHIVFSSSENSDLHEETKSLVKLKGAPTVSPRHITVIDSDSANYQVKNRGDSHSNVSINENDIINYLKAHFKQANQPKNEKKGKSKVKESQDISSLPMSESGSNSATILNFEKYERDKMPNALSSINDSSFDDSNSQYDSNVVKTPQNVRRAIKENKNEHQKLQIITKEIYKVAKEMASQSDHINKNQADYISKCAVKIMDIVNQEKGNKSLDTLLLELEEKEIQNRYQNSEDTILTESDIFDSKKQSIQKPNGEFDTVVVRNNVKDKINLKNLKNQFSKNSGVCTQRTKVPDINDVKTIEVKTTAATSQRKNNLEIKTESEINQFVPNKLPFDYMAISKEKAPKFIARKEYEFEDSTTKNQNQNNQHTTPEEDKDERFSQSNSSESISEDARMKQIGTEVILDSYNILADAFASLTDTFLFEANQNKSSFGSCFGCGKKQKTNKMITPRSRRIRASSQLRINNKKFFIMGSSLARSKSKDLKSNDNYQKFKENSKSSEQSLNKPKVAGKPPFYKDSVLEEELKRPQRSNDIVTANSSKPQSNLQSEKRDKINDFPKNYQPPYKVITANMNDLKSVKEELETNLNKNEPPNDEILEIKELELGSPSNDPNNLISNSEVMKNNYLMNTKPAGTIKTLEIKQIHTQKPDFFRTDPSMSMAMKNEESKDQNSKGFRSSADQVRASSKENKYFKSSTKKFSNNPQLNENFEVTSEGMMRIKSQPPKFMKARYKARKYSNDRKDSLTNSNLRSSLPKISSKENFQEEEIKEKRSLGIKKLSSNFGIQKSPHITNAKMKAKSSKILSDSKIGEPLSTQGDDVDFSKINRKMNRDGRLTKIIMRGHNSNNIDTQKQMIRNTYQGICNTNNDNIVYSRSRTKLNYHPGSISPPRQQLGSRGNFHNATQKDMLIQPQAIRTRTSKGDRDIVDKLARRLQKGKIEKLLLKESPQSNFTGIEGAPVKSRNSARPTNQIKDYIHKKSGSKGSRIEGQIDENDMLPLTQNLDDEELVKYSGLRPTS</sequence>
<feature type="region of interest" description="Disordered" evidence="1">
    <location>
        <begin position="363"/>
        <end position="393"/>
    </location>
</feature>
<reference evidence="3" key="1">
    <citation type="submission" date="2023-07" db="EMBL/GenBank/DDBJ databases">
        <authorList>
            <consortium name="AG Swart"/>
            <person name="Singh M."/>
            <person name="Singh A."/>
            <person name="Seah K."/>
            <person name="Emmerich C."/>
        </authorList>
    </citation>
    <scope>NUCLEOTIDE SEQUENCE</scope>
    <source>
        <strain evidence="3">DP1</strain>
    </source>
</reference>
<feature type="compositionally biased region" description="Polar residues" evidence="1">
    <location>
        <begin position="490"/>
        <end position="502"/>
    </location>
</feature>
<evidence type="ECO:0000313" key="3">
    <source>
        <dbReference type="EMBL" id="CAI2359884.1"/>
    </source>
</evidence>
<dbReference type="Gene3D" id="3.40.850.10">
    <property type="entry name" value="Kinesin motor domain"/>
    <property type="match status" value="1"/>
</dbReference>
<evidence type="ECO:0000256" key="1">
    <source>
        <dbReference type="SAM" id="MobiDB-lite"/>
    </source>
</evidence>
<feature type="region of interest" description="Disordered" evidence="1">
    <location>
        <begin position="751"/>
        <end position="790"/>
    </location>
</feature>
<feature type="compositionally biased region" description="Polar residues" evidence="1">
    <location>
        <begin position="1355"/>
        <end position="1365"/>
    </location>
</feature>
<dbReference type="GO" id="GO:0008017">
    <property type="term" value="F:microtubule binding"/>
    <property type="evidence" value="ECO:0007669"/>
    <property type="project" value="InterPro"/>
</dbReference>
<accession>A0AAD1U6D5</accession>
<dbReference type="GO" id="GO:0007018">
    <property type="term" value="P:microtubule-based movement"/>
    <property type="evidence" value="ECO:0007669"/>
    <property type="project" value="InterPro"/>
</dbReference>
<feature type="region of interest" description="Disordered" evidence="1">
    <location>
        <begin position="520"/>
        <end position="539"/>
    </location>
</feature>
<dbReference type="EMBL" id="CAMPGE010001115">
    <property type="protein sequence ID" value="CAI2359884.1"/>
    <property type="molecule type" value="Genomic_DNA"/>
</dbReference>
<dbReference type="Pfam" id="PF00225">
    <property type="entry name" value="Kinesin"/>
    <property type="match status" value="1"/>
</dbReference>
<feature type="region of interest" description="Disordered" evidence="1">
    <location>
        <begin position="1343"/>
        <end position="1393"/>
    </location>
</feature>
<evidence type="ECO:0000259" key="2">
    <source>
        <dbReference type="Pfam" id="PF00225"/>
    </source>
</evidence>
<feature type="region of interest" description="Disordered" evidence="1">
    <location>
        <begin position="1057"/>
        <end position="1120"/>
    </location>
</feature>
<feature type="region of interest" description="Disordered" evidence="1">
    <location>
        <begin position="889"/>
        <end position="958"/>
    </location>
</feature>
<protein>
    <recommendedName>
        <fullName evidence="2">Kinesin motor domain-containing protein</fullName>
    </recommendedName>
</protein>
<feature type="compositionally biased region" description="Polar residues" evidence="1">
    <location>
        <begin position="927"/>
        <end position="943"/>
    </location>
</feature>
<feature type="compositionally biased region" description="Low complexity" evidence="1">
    <location>
        <begin position="757"/>
        <end position="767"/>
    </location>
</feature>
<feature type="compositionally biased region" description="Basic and acidic residues" evidence="1">
    <location>
        <begin position="476"/>
        <end position="489"/>
    </location>
</feature>
<dbReference type="InterPro" id="IPR036961">
    <property type="entry name" value="Kinesin_motor_dom_sf"/>
</dbReference>
<evidence type="ECO:0000313" key="4">
    <source>
        <dbReference type="Proteomes" id="UP001295684"/>
    </source>
</evidence>
<dbReference type="InterPro" id="IPR027417">
    <property type="entry name" value="P-loop_NTPase"/>
</dbReference>
<dbReference type="SUPFAM" id="SSF52540">
    <property type="entry name" value="P-loop containing nucleoside triphosphate hydrolases"/>
    <property type="match status" value="1"/>
</dbReference>
<comment type="caution">
    <text evidence="3">The sequence shown here is derived from an EMBL/GenBank/DDBJ whole genome shotgun (WGS) entry which is preliminary data.</text>
</comment>
<feature type="domain" description="Kinesin motor" evidence="2">
    <location>
        <begin position="35"/>
        <end position="184"/>
    </location>
</feature>
<dbReference type="GO" id="GO:0005524">
    <property type="term" value="F:ATP binding"/>
    <property type="evidence" value="ECO:0007669"/>
    <property type="project" value="InterPro"/>
</dbReference>
<organism evidence="3 4">
    <name type="scientific">Euplotes crassus</name>
    <dbReference type="NCBI Taxonomy" id="5936"/>
    <lineage>
        <taxon>Eukaryota</taxon>
        <taxon>Sar</taxon>
        <taxon>Alveolata</taxon>
        <taxon>Ciliophora</taxon>
        <taxon>Intramacronucleata</taxon>
        <taxon>Spirotrichea</taxon>
        <taxon>Hypotrichia</taxon>
        <taxon>Euplotida</taxon>
        <taxon>Euplotidae</taxon>
        <taxon>Moneuplotes</taxon>
    </lineage>
</organism>
<feature type="compositionally biased region" description="Basic and acidic residues" evidence="1">
    <location>
        <begin position="768"/>
        <end position="777"/>
    </location>
</feature>
<gene>
    <name evidence="3" type="ORF">ECRASSUSDP1_LOCUS1178</name>
</gene>
<dbReference type="InterPro" id="IPR001752">
    <property type="entry name" value="Kinesin_motor_dom"/>
</dbReference>